<name>A0A090VB88_9FLAO</name>
<reference evidence="1 2" key="1">
    <citation type="journal article" date="2014" name="Genome Announc.">
        <title>Draft Genome Sequences of Marine Flavobacterium Algibacter lectus Strains SS8 and NR4.</title>
        <authorList>
            <person name="Takatani N."/>
            <person name="Nakanishi M."/>
            <person name="Meirelles P."/>
            <person name="Mino S."/>
            <person name="Suda W."/>
            <person name="Oshima K."/>
            <person name="Hattori M."/>
            <person name="Ohkuma M."/>
            <person name="Hosokawa M."/>
            <person name="Miyashita K."/>
            <person name="Thompson F.L."/>
            <person name="Niwa A."/>
            <person name="Sawabe T."/>
            <person name="Sawabe T."/>
        </authorList>
    </citation>
    <scope>NUCLEOTIDE SEQUENCE [LARGE SCALE GENOMIC DNA]</scope>
    <source>
        <strain evidence="1 2">JCM 19300</strain>
    </source>
</reference>
<protein>
    <submittedName>
        <fullName evidence="1">Uncharacterized protein</fullName>
    </submittedName>
</protein>
<gene>
    <name evidence="1" type="ORF">JCM19300_757</name>
</gene>
<proteinExistence type="predicted"/>
<comment type="caution">
    <text evidence="1">The sequence shown here is derived from an EMBL/GenBank/DDBJ whole genome shotgun (WGS) entry which is preliminary data.</text>
</comment>
<dbReference type="EMBL" id="BBNQ01000004">
    <property type="protein sequence ID" value="GAL62011.1"/>
    <property type="molecule type" value="Genomic_DNA"/>
</dbReference>
<organism evidence="1 2">
    <name type="scientific">Algibacter lectus</name>
    <dbReference type="NCBI Taxonomy" id="221126"/>
    <lineage>
        <taxon>Bacteria</taxon>
        <taxon>Pseudomonadati</taxon>
        <taxon>Bacteroidota</taxon>
        <taxon>Flavobacteriia</taxon>
        <taxon>Flavobacteriales</taxon>
        <taxon>Flavobacteriaceae</taxon>
        <taxon>Algibacter</taxon>
    </lineage>
</organism>
<evidence type="ECO:0000313" key="2">
    <source>
        <dbReference type="Proteomes" id="UP000029644"/>
    </source>
</evidence>
<evidence type="ECO:0000313" key="1">
    <source>
        <dbReference type="EMBL" id="GAL62011.1"/>
    </source>
</evidence>
<sequence>MISILIEKQKAPIHWSFFSGKYFSNYIIEISKIYNKF</sequence>
<dbReference type="AlphaFoldDB" id="A0A090VB88"/>
<accession>A0A090VB88</accession>
<dbReference type="Proteomes" id="UP000029644">
    <property type="component" value="Unassembled WGS sequence"/>
</dbReference>